<evidence type="ECO:0000259" key="3">
    <source>
        <dbReference type="PROSITE" id="PS50802"/>
    </source>
</evidence>
<evidence type="ECO:0000313" key="4">
    <source>
        <dbReference type="EMBL" id="QHT11263.1"/>
    </source>
</evidence>
<dbReference type="SUPFAM" id="SSF143990">
    <property type="entry name" value="YbiA-like"/>
    <property type="match status" value="1"/>
</dbReference>
<feature type="region of interest" description="Disordered" evidence="2">
    <location>
        <begin position="120"/>
        <end position="147"/>
    </location>
</feature>
<accession>A0A6C0D475</accession>
<feature type="domain" description="OTU" evidence="3">
    <location>
        <begin position="228"/>
        <end position="441"/>
    </location>
</feature>
<feature type="compositionally biased region" description="Basic and acidic residues" evidence="2">
    <location>
        <begin position="130"/>
        <end position="139"/>
    </location>
</feature>
<dbReference type="InterPro" id="IPR037238">
    <property type="entry name" value="YbiA-like_sf"/>
</dbReference>
<dbReference type="AlphaFoldDB" id="A0A6C0D475"/>
<feature type="coiled-coil region" evidence="1">
    <location>
        <begin position="287"/>
        <end position="347"/>
    </location>
</feature>
<dbReference type="EMBL" id="MN739533">
    <property type="protein sequence ID" value="QHT11263.1"/>
    <property type="molecule type" value="Genomic_DNA"/>
</dbReference>
<keyword evidence="1" id="KW-0175">Coiled coil</keyword>
<dbReference type="PROSITE" id="PS50802">
    <property type="entry name" value="OTU"/>
    <property type="match status" value="1"/>
</dbReference>
<evidence type="ECO:0000256" key="2">
    <source>
        <dbReference type="SAM" id="MobiDB-lite"/>
    </source>
</evidence>
<dbReference type="InterPro" id="IPR003323">
    <property type="entry name" value="OTU_dom"/>
</dbReference>
<dbReference type="Gene3D" id="3.90.70.80">
    <property type="match status" value="1"/>
</dbReference>
<organism evidence="4">
    <name type="scientific">viral metagenome</name>
    <dbReference type="NCBI Taxonomy" id="1070528"/>
    <lineage>
        <taxon>unclassified sequences</taxon>
        <taxon>metagenomes</taxon>
        <taxon>organismal metagenomes</taxon>
    </lineage>
</organism>
<sequence>MVKSIINPDEVEYKETKDMDKVDIGYTTTLYSYEIFGKNIEIGIGKENYSKMRYQIVYYPIYLILDNAPRARIGIFEIESNKVIDIVDEDGDLDLTKGNILIFITENYLNNIMDKYGVDGSDNEGSEYQGSKEEETKNEDVDEDEDELSVLRVKIPSDKISKASETAQSKLSSAAKSIDAEVFTQNTKVTPPEQLIEETEEVADQIRQDYTEEVHDNWIQQFMKNKNYDIIDNEGGGDCFFAVIRDAYKQIGKETTVEKLRALLSREATEETFKNKRELYLNFLGELNNKELVMKNLKSTMQETKKRNKMAKTKQENDELLKEADKLVKLYKNASEEKRAIQQLMNEFSDIADVDSLEKFKEFIQTRDFWADTWAVSTMERLLNIKIIILSEESYSAKDYNSVMQCGQLNDSELERQGNFVPDFYIMTSYSGMHYTLITYKDKHILNYKEIPYDVKMLVINKCLERNAGPYYIIKDFRELKTKLGMNPDEGNKEDDENDELYRDLYEPDAIFMFYAQSNGKPDAGVGSGEKLAKQRALEFSVLNRLKEWRKKLDDSWIAPFTIDHHRFNSVQHYLLGAQFKKGFPDFYLQFSSDSNNEISRDLALAKIAGSKSGKSKDKVLRDRKIKIDADYDDGSVNPRKNEERRIALHAKFTQNKDLEQILRETKMAKLTHFIRSNKAESDILLMKVRKDIA</sequence>
<dbReference type="Gene3D" id="1.10.357.40">
    <property type="entry name" value="YbiA-like"/>
    <property type="match status" value="1"/>
</dbReference>
<evidence type="ECO:0000256" key="1">
    <source>
        <dbReference type="SAM" id="Coils"/>
    </source>
</evidence>
<protein>
    <recommendedName>
        <fullName evidence="3">OTU domain-containing protein</fullName>
    </recommendedName>
</protein>
<reference evidence="4" key="1">
    <citation type="journal article" date="2020" name="Nature">
        <title>Giant virus diversity and host interactions through global metagenomics.</title>
        <authorList>
            <person name="Schulz F."/>
            <person name="Roux S."/>
            <person name="Paez-Espino D."/>
            <person name="Jungbluth S."/>
            <person name="Walsh D.A."/>
            <person name="Denef V.J."/>
            <person name="McMahon K.D."/>
            <person name="Konstantinidis K.T."/>
            <person name="Eloe-Fadrosh E.A."/>
            <person name="Kyrpides N.C."/>
            <person name="Woyke T."/>
        </authorList>
    </citation>
    <scope>NUCLEOTIDE SEQUENCE</scope>
    <source>
        <strain evidence="4">GVMAG-M-3300023174-111</strain>
    </source>
</reference>
<proteinExistence type="predicted"/>
<name>A0A6C0D475_9ZZZZ</name>